<dbReference type="Gene3D" id="3.40.50.150">
    <property type="entry name" value="Vaccinia Virus protein VP39"/>
    <property type="match status" value="1"/>
</dbReference>
<keyword evidence="2" id="KW-0489">Methyltransferase</keyword>
<dbReference type="KEGG" id="nneo:PQG83_15300"/>
<reference evidence="2 3" key="1">
    <citation type="submission" date="2023-01" db="EMBL/GenBank/DDBJ databases">
        <title>Cultivation and genomic characterization of new, ubiquitous marine nitrite-oxidizing bacteria from the Nitrospirales.</title>
        <authorList>
            <person name="Mueller A.J."/>
            <person name="Daebeler A."/>
            <person name="Herbold C.W."/>
            <person name="Kirkegaard R.H."/>
            <person name="Daims H."/>
        </authorList>
    </citation>
    <scope>NUCLEOTIDE SEQUENCE [LARGE SCALE GENOMIC DNA]</scope>
    <source>
        <strain evidence="2 3">DK</strain>
    </source>
</reference>
<feature type="domain" description="Methyltransferase type 11" evidence="1">
    <location>
        <begin position="53"/>
        <end position="136"/>
    </location>
</feature>
<dbReference type="EMBL" id="CP116968">
    <property type="protein sequence ID" value="WNM61113.1"/>
    <property type="molecule type" value="Genomic_DNA"/>
</dbReference>
<dbReference type="InterPro" id="IPR029063">
    <property type="entry name" value="SAM-dependent_MTases_sf"/>
</dbReference>
<proteinExistence type="predicted"/>
<evidence type="ECO:0000313" key="3">
    <source>
        <dbReference type="Proteomes" id="UP001302494"/>
    </source>
</evidence>
<evidence type="ECO:0000313" key="2">
    <source>
        <dbReference type="EMBL" id="WNM61113.1"/>
    </source>
</evidence>
<dbReference type="GO" id="GO:0008757">
    <property type="term" value="F:S-adenosylmethionine-dependent methyltransferase activity"/>
    <property type="evidence" value="ECO:0007669"/>
    <property type="project" value="InterPro"/>
</dbReference>
<keyword evidence="2" id="KW-0808">Transferase</keyword>
<evidence type="ECO:0000259" key="1">
    <source>
        <dbReference type="Pfam" id="PF08241"/>
    </source>
</evidence>
<organism evidence="2 3">
    <name type="scientific">Candidatus Nitrospira neomarina</name>
    <dbReference type="NCBI Taxonomy" id="3020899"/>
    <lineage>
        <taxon>Bacteria</taxon>
        <taxon>Pseudomonadati</taxon>
        <taxon>Nitrospirota</taxon>
        <taxon>Nitrospiria</taxon>
        <taxon>Nitrospirales</taxon>
        <taxon>Nitrospiraceae</taxon>
        <taxon>Nitrospira</taxon>
    </lineage>
</organism>
<dbReference type="Proteomes" id="UP001302494">
    <property type="component" value="Chromosome"/>
</dbReference>
<dbReference type="RefSeq" id="WP_312742809.1">
    <property type="nucleotide sequence ID" value="NZ_CP116968.1"/>
</dbReference>
<keyword evidence="3" id="KW-1185">Reference proteome</keyword>
<dbReference type="GO" id="GO:0032259">
    <property type="term" value="P:methylation"/>
    <property type="evidence" value="ECO:0007669"/>
    <property type="project" value="UniProtKB-KW"/>
</dbReference>
<dbReference type="Pfam" id="PF08241">
    <property type="entry name" value="Methyltransf_11"/>
    <property type="match status" value="1"/>
</dbReference>
<sequence length="249" mass="28305">MMFSDYRAIFKKRGHLYHQAMTLYPTARAEEFLHIVRMADIKDGDIVCDIPSGGGYLRHFVDQTSTLCHIETSEVFADLCRANGMPHVLLSTLEDIPVETGAVNKIISLAALHHVNEKDRFFSEAYRMLKKGGTLTIADVQARSPVSEFLDGFVNEHNTMGHKGTYISAETQGEIERWGFTMRESSLIPFHWEFDSSQAMGRFSQLLFGIDKADFAQVVEGIRKHLGYDLESHACRMNWELLFLHAKKS</sequence>
<dbReference type="InterPro" id="IPR013216">
    <property type="entry name" value="Methyltransf_11"/>
</dbReference>
<dbReference type="AlphaFoldDB" id="A0AA96GL69"/>
<protein>
    <submittedName>
        <fullName evidence="2">Class I SAM-dependent methyltransferase</fullName>
    </submittedName>
</protein>
<name>A0AA96GL69_9BACT</name>
<dbReference type="SUPFAM" id="SSF53335">
    <property type="entry name" value="S-adenosyl-L-methionine-dependent methyltransferases"/>
    <property type="match status" value="1"/>
</dbReference>
<gene>
    <name evidence="2" type="ORF">PQG83_15300</name>
</gene>
<accession>A0AA96GL69</accession>